<evidence type="ECO:0000313" key="1">
    <source>
        <dbReference type="EMBL" id="EFA79817.1"/>
    </source>
</evidence>
<dbReference type="InParanoid" id="D3BFA3"/>
<sequence>MTTKEILDKQKIYNQDELNNMKRDDLVEIMKEYSLKHNGLKKDMLIDAIIKRQEHRDDLKSKLVTDNSIEKYHRGTVEYRLPTLIIYRIIRDLWHDDIDVILNTNQLCSNYRWLLSIGLVSKELYKLISSMFTRFNLFSTKIYKQRVPLLSPHKTLAQQLKNSVINPLSVLKNINHLTLSMDIFRQLTDKTTTTCTPIELGLIFNSVTKLKLTHARDMPFQMHHCKSIIQYMPNLDSLTFFKIRLEAIRIYQKLQQIPRLTSLDISTVQLNKMPTESRIFSSSIRKLKLPMLLTRNPNILGENTQLTTLSVNSVGPEEIDFIRSQLGSITKLIVTVMLACMPGS</sequence>
<dbReference type="EMBL" id="ADBJ01000031">
    <property type="protein sequence ID" value="EFA79817.1"/>
    <property type="molecule type" value="Genomic_DNA"/>
</dbReference>
<accession>D3BFA3</accession>
<dbReference type="AlphaFoldDB" id="D3BFA3"/>
<dbReference type="GeneID" id="31362118"/>
<dbReference type="Gene3D" id="3.80.10.10">
    <property type="entry name" value="Ribonuclease Inhibitor"/>
    <property type="match status" value="1"/>
</dbReference>
<comment type="caution">
    <text evidence="1">The sequence shown here is derived from an EMBL/GenBank/DDBJ whole genome shotgun (WGS) entry which is preliminary data.</text>
</comment>
<protein>
    <recommendedName>
        <fullName evidence="3">SAP domain-containing protein</fullName>
    </recommendedName>
</protein>
<evidence type="ECO:0000313" key="2">
    <source>
        <dbReference type="Proteomes" id="UP000001396"/>
    </source>
</evidence>
<organism evidence="1 2">
    <name type="scientific">Heterostelium pallidum (strain ATCC 26659 / Pp 5 / PN500)</name>
    <name type="common">Cellular slime mold</name>
    <name type="synonym">Polysphondylium pallidum</name>
    <dbReference type="NCBI Taxonomy" id="670386"/>
    <lineage>
        <taxon>Eukaryota</taxon>
        <taxon>Amoebozoa</taxon>
        <taxon>Evosea</taxon>
        <taxon>Eumycetozoa</taxon>
        <taxon>Dictyostelia</taxon>
        <taxon>Acytosteliales</taxon>
        <taxon>Acytosteliaceae</taxon>
        <taxon>Heterostelium</taxon>
    </lineage>
</organism>
<dbReference type="Proteomes" id="UP000001396">
    <property type="component" value="Unassembled WGS sequence"/>
</dbReference>
<dbReference type="RefSeq" id="XP_020431938.1">
    <property type="nucleotide sequence ID" value="XM_020577490.1"/>
</dbReference>
<evidence type="ECO:0008006" key="3">
    <source>
        <dbReference type="Google" id="ProtNLM"/>
    </source>
</evidence>
<keyword evidence="2" id="KW-1185">Reference proteome</keyword>
<dbReference type="InterPro" id="IPR032675">
    <property type="entry name" value="LRR_dom_sf"/>
</dbReference>
<gene>
    <name evidence="1" type="ORF">PPL_06636</name>
</gene>
<reference evidence="1 2" key="1">
    <citation type="journal article" date="2011" name="Genome Res.">
        <title>Phylogeny-wide analysis of social amoeba genomes highlights ancient origins for complex intercellular communication.</title>
        <authorList>
            <person name="Heidel A.J."/>
            <person name="Lawal H.M."/>
            <person name="Felder M."/>
            <person name="Schilde C."/>
            <person name="Helps N.R."/>
            <person name="Tunggal B."/>
            <person name="Rivero F."/>
            <person name="John U."/>
            <person name="Schleicher M."/>
            <person name="Eichinger L."/>
            <person name="Platzer M."/>
            <person name="Noegel A.A."/>
            <person name="Schaap P."/>
            <person name="Gloeckner G."/>
        </authorList>
    </citation>
    <scope>NUCLEOTIDE SEQUENCE [LARGE SCALE GENOMIC DNA]</scope>
    <source>
        <strain evidence="2">ATCC 26659 / Pp 5 / PN500</strain>
    </source>
</reference>
<name>D3BFA3_HETP5</name>
<proteinExistence type="predicted"/>